<evidence type="ECO:0000313" key="3">
    <source>
        <dbReference type="Proteomes" id="UP000091967"/>
    </source>
</evidence>
<dbReference type="STRING" id="36050.A0A1B8B9P9"/>
<dbReference type="AlphaFoldDB" id="A0A1B8B9P9"/>
<evidence type="ECO:0000313" key="2">
    <source>
        <dbReference type="EMBL" id="OBS29446.1"/>
    </source>
</evidence>
<proteinExistence type="predicted"/>
<sequence>MSIQRTFFILLTLLFLVFIYDSYGPELEFSTPNFESERELEEHALYDARDGYCADTYVNDFGTTYFPRSQFVGTHGAIVTGWPAKGGYYKIKCSLAELDFLGLDRYNPTNRSENVDEEEAWCARLCQLRATYYRNICDRIADGAYGIEKPKVYIGWPTDGGVWALQATKLNASLRGLRRIENAFTMEERWQKIKEYGGTFYSEPKECPYLDLDGSKDPVIKKPDCGHLH</sequence>
<feature type="chain" id="PRO_5008603695" description="Ecp2 effector protein domain-containing protein" evidence="1">
    <location>
        <begin position="25"/>
        <end position="229"/>
    </location>
</feature>
<evidence type="ECO:0008006" key="4">
    <source>
        <dbReference type="Google" id="ProtNLM"/>
    </source>
</evidence>
<protein>
    <recommendedName>
        <fullName evidence="4">Ecp2 effector protein domain-containing protein</fullName>
    </recommendedName>
</protein>
<gene>
    <name evidence="2" type="ORF">FPOA_03382</name>
</gene>
<feature type="signal peptide" evidence="1">
    <location>
        <begin position="1"/>
        <end position="24"/>
    </location>
</feature>
<reference evidence="2 3" key="1">
    <citation type="submission" date="2016-06" db="EMBL/GenBank/DDBJ databases">
        <title>Living apart together: crosstalk between the core and supernumerary genomes in a fungal plant pathogen.</title>
        <authorList>
            <person name="Vanheule A."/>
            <person name="Audenaert K."/>
            <person name="Warris S."/>
            <person name="Van De Geest H."/>
            <person name="Schijlen E."/>
            <person name="Hofte M."/>
            <person name="De Saeger S."/>
            <person name="Haesaert G."/>
            <person name="Waalwijk C."/>
            <person name="Van Der Lee T."/>
        </authorList>
    </citation>
    <scope>NUCLEOTIDE SEQUENCE [LARGE SCALE GENOMIC DNA]</scope>
    <source>
        <strain evidence="2 3">2516</strain>
    </source>
</reference>
<comment type="caution">
    <text evidence="2">The sequence shown here is derived from an EMBL/GenBank/DDBJ whole genome shotgun (WGS) entry which is preliminary data.</text>
</comment>
<dbReference type="EMBL" id="LYXU01000001">
    <property type="protein sequence ID" value="OBS29446.1"/>
    <property type="molecule type" value="Genomic_DNA"/>
</dbReference>
<dbReference type="Proteomes" id="UP000091967">
    <property type="component" value="Unassembled WGS sequence"/>
</dbReference>
<keyword evidence="3" id="KW-1185">Reference proteome</keyword>
<evidence type="ECO:0000256" key="1">
    <source>
        <dbReference type="SAM" id="SignalP"/>
    </source>
</evidence>
<organism evidence="2 3">
    <name type="scientific">Fusarium poae</name>
    <dbReference type="NCBI Taxonomy" id="36050"/>
    <lineage>
        <taxon>Eukaryota</taxon>
        <taxon>Fungi</taxon>
        <taxon>Dikarya</taxon>
        <taxon>Ascomycota</taxon>
        <taxon>Pezizomycotina</taxon>
        <taxon>Sordariomycetes</taxon>
        <taxon>Hypocreomycetidae</taxon>
        <taxon>Hypocreales</taxon>
        <taxon>Nectriaceae</taxon>
        <taxon>Fusarium</taxon>
    </lineage>
</organism>
<accession>A0A1B8B9P9</accession>
<name>A0A1B8B9P9_FUSPO</name>
<keyword evidence="1" id="KW-0732">Signal</keyword>